<proteinExistence type="predicted"/>
<protein>
    <submittedName>
        <fullName evidence="2">G_PROTEIN_RECEP_F1_2 domain-containing protein</fullName>
    </submittedName>
</protein>
<reference evidence="2" key="1">
    <citation type="submission" date="2016-11" db="UniProtKB">
        <authorList>
            <consortium name="WormBaseParasite"/>
        </authorList>
    </citation>
    <scope>IDENTIFICATION</scope>
    <source>
        <strain evidence="2">KR3021</strain>
    </source>
</reference>
<sequence>MCSIEEAIIKSNFLVDDRFKQIITLYSVDASGPNATAKPNLQNILKNCKVKIVEDFFFDFFIRLSNDSSYNDCQEKKLLANIPQTDTAFYVTFILTFIFVIVGIVGFLGNLLTILVIKKTKSLHNQTNYFLACLACSDFLLILVGVPFDLINIWHPRRFLNVLGYCEITSTTISLFTFASIIVIVLLSFERFIAIVYPFSLRSRFDKQMAIRVIIFTWIFAFFPSIFIGMQFKPSRKDFCGFTREASSGIRNCDYIRSNLSITKYTFEAMLLLTFVLPVLFILFCYVRILQTLSQMTAHLPVAKTNSNGRGSMKSNESRRESLLQVHSKANRLLSNQKAQKAVMKMLITVAVVFFLFYLPYHIQRLLVSYTGKLCDDSFWCRLLYPITGLLQYFSAMLNPFIYNIMSLRFRNAFRIMIHNIVNGIFHSSNATDIELRQTNKKTLI</sequence>
<dbReference type="WBParaSite" id="RSKR_0000153200.1">
    <property type="protein sequence ID" value="RSKR_0000153200.1"/>
    <property type="gene ID" value="RSKR_0000153200"/>
</dbReference>
<accession>A0AC35TKF8</accession>
<organism evidence="1 2">
    <name type="scientific">Rhabditophanes sp. KR3021</name>
    <dbReference type="NCBI Taxonomy" id="114890"/>
    <lineage>
        <taxon>Eukaryota</taxon>
        <taxon>Metazoa</taxon>
        <taxon>Ecdysozoa</taxon>
        <taxon>Nematoda</taxon>
        <taxon>Chromadorea</taxon>
        <taxon>Rhabditida</taxon>
        <taxon>Tylenchina</taxon>
        <taxon>Panagrolaimomorpha</taxon>
        <taxon>Strongyloidoidea</taxon>
        <taxon>Alloionematidae</taxon>
        <taxon>Rhabditophanes</taxon>
    </lineage>
</organism>
<evidence type="ECO:0000313" key="1">
    <source>
        <dbReference type="Proteomes" id="UP000095286"/>
    </source>
</evidence>
<name>A0AC35TKF8_9BILA</name>
<dbReference type="Proteomes" id="UP000095286">
    <property type="component" value="Unplaced"/>
</dbReference>
<evidence type="ECO:0000313" key="2">
    <source>
        <dbReference type="WBParaSite" id="RSKR_0000153200.1"/>
    </source>
</evidence>